<gene>
    <name evidence="1" type="ORF">FOA43_001103</name>
</gene>
<evidence type="ECO:0000313" key="1">
    <source>
        <dbReference type="EMBL" id="QPG73789.1"/>
    </source>
</evidence>
<dbReference type="RefSeq" id="XP_038777354.1">
    <property type="nucleotide sequence ID" value="XM_038921426.1"/>
</dbReference>
<reference evidence="1" key="1">
    <citation type="submission" date="2020-10" db="EMBL/GenBank/DDBJ databases">
        <authorList>
            <person name="Roach M.J.R."/>
        </authorList>
    </citation>
    <scope>NUCLEOTIDE SEQUENCE</scope>
    <source>
        <strain evidence="1">CBS 1945</strain>
    </source>
</reference>
<dbReference type="Proteomes" id="UP000662931">
    <property type="component" value="Chromosome 1"/>
</dbReference>
<evidence type="ECO:0000313" key="2">
    <source>
        <dbReference type="Proteomes" id="UP000662931"/>
    </source>
</evidence>
<dbReference type="OrthoDB" id="3997115at2759"/>
<organism evidence="1 2">
    <name type="scientific">Eeniella nana</name>
    <name type="common">Yeast</name>
    <name type="synonym">Brettanomyces nanus</name>
    <dbReference type="NCBI Taxonomy" id="13502"/>
    <lineage>
        <taxon>Eukaryota</taxon>
        <taxon>Fungi</taxon>
        <taxon>Dikarya</taxon>
        <taxon>Ascomycota</taxon>
        <taxon>Saccharomycotina</taxon>
        <taxon>Pichiomycetes</taxon>
        <taxon>Pichiales</taxon>
        <taxon>Pichiaceae</taxon>
        <taxon>Brettanomyces</taxon>
    </lineage>
</organism>
<accession>A0A875S1S2</accession>
<dbReference type="GeneID" id="62194504"/>
<name>A0A875S1S2_EENNA</name>
<dbReference type="KEGG" id="bnn:FOA43_001103"/>
<proteinExistence type="predicted"/>
<sequence>MRSLDGRFSYLSAHSSSILPINPISVMPNGPFAMITFTEDKQDQVSDMGKLLSNYSTLFIFGVTPSSWSRRNHFDFPILVDESGIIGKKLRILDPLGGGIYPLNCLFIFDRYGDELIKIRLGYDEGLYYNDRDRTLELVLRQTCRYAESI</sequence>
<keyword evidence="2" id="KW-1185">Reference proteome</keyword>
<protein>
    <submittedName>
        <fullName evidence="1">Uncharacterized protein</fullName>
    </submittedName>
</protein>
<dbReference type="EMBL" id="CP064812">
    <property type="protein sequence ID" value="QPG73789.1"/>
    <property type="molecule type" value="Genomic_DNA"/>
</dbReference>
<dbReference type="AlphaFoldDB" id="A0A875S1S2"/>